<sequence length="520" mass="57444">MILQQPQLHQQQQHLWGVPNEPPAPAPVTRRLSEEEVPPEILEALRTHTIFQRSNNPQFLEQVACSLVCRTYGPRDVIIAEGEPARAMFFILRGSVDVCSPDSERIYATLGRGACFGEIGILYSMPRTATVMARTATTVGVLTADKVAALLPAYPDVEQILRFEAQERLALLQKTKYTKAHDEQGKMPGARQLLDKVSFFHACPEAFLHHISLRVEPRNYVPNSTIIHKGDIGTEMYFIVDGKSTVQVTTHEKSDAGAAVARLGPGGYFGEIAILLDMPRTAYVRAITTVQVLVLSKADFKQVCTHYPDLVERFKMLADQTLQKINQQVNNHCAADFVSADRQDLSTARLAGIDANSVCSTSSDQDPTLPETPTSHLRERETRRRRPSIAVWSDPTLLAVANARVREISPPPSRPSVSPVSPAIPTTTADRLTSLDPSILARILNSLDLASLVRFSLTSRYCKLFVDTDERVLQTVDVSPFNTSMADDVLVSLSRLVGGRTRALSLAKCYHLTDQGIIQL</sequence>
<dbReference type="FunFam" id="2.60.120.10:FF:000057">
    <property type="entry name" value="Cyclic nucleotide-binding domain protein"/>
    <property type="match status" value="1"/>
</dbReference>
<dbReference type="Pfam" id="PF00027">
    <property type="entry name" value="cNMP_binding"/>
    <property type="match status" value="2"/>
</dbReference>
<dbReference type="AlphaFoldDB" id="A0A1X2H1U9"/>
<evidence type="ECO:0000256" key="6">
    <source>
        <dbReference type="ARBA" id="ARBA00023136"/>
    </source>
</evidence>
<evidence type="ECO:0000256" key="1">
    <source>
        <dbReference type="ARBA" id="ARBA00004141"/>
    </source>
</evidence>
<dbReference type="InterPro" id="IPR014710">
    <property type="entry name" value="RmlC-like_jellyroll"/>
</dbReference>
<dbReference type="PROSITE" id="PS50181">
    <property type="entry name" value="FBOX"/>
    <property type="match status" value="1"/>
</dbReference>
<dbReference type="Gene3D" id="2.60.120.10">
    <property type="entry name" value="Jelly Rolls"/>
    <property type="match status" value="2"/>
</dbReference>
<reference evidence="12 13" key="1">
    <citation type="submission" date="2016-07" db="EMBL/GenBank/DDBJ databases">
        <title>Pervasive Adenine N6-methylation of Active Genes in Fungi.</title>
        <authorList>
            <consortium name="DOE Joint Genome Institute"/>
            <person name="Mondo S.J."/>
            <person name="Dannebaum R.O."/>
            <person name="Kuo R.C."/>
            <person name="Labutti K."/>
            <person name="Haridas S."/>
            <person name="Kuo A."/>
            <person name="Salamov A."/>
            <person name="Ahrendt S.R."/>
            <person name="Lipzen A."/>
            <person name="Sullivan W."/>
            <person name="Andreopoulos W.B."/>
            <person name="Clum A."/>
            <person name="Lindquist E."/>
            <person name="Daum C."/>
            <person name="Ramamoorthy G.K."/>
            <person name="Gryganskyi A."/>
            <person name="Culley D."/>
            <person name="Magnuson J.K."/>
            <person name="James T.Y."/>
            <person name="O'Malley M.A."/>
            <person name="Stajich J.E."/>
            <person name="Spatafora J.W."/>
            <person name="Visel A."/>
            <person name="Grigoriev I.V."/>
        </authorList>
    </citation>
    <scope>NUCLEOTIDE SEQUENCE [LARGE SCALE GENOMIC DNA]</scope>
    <source>
        <strain evidence="12 13">NRRL 2496</strain>
    </source>
</reference>
<keyword evidence="7" id="KW-1071">Ligand-gated ion channel</keyword>
<evidence type="ECO:0000256" key="4">
    <source>
        <dbReference type="ARBA" id="ARBA00022989"/>
    </source>
</evidence>
<keyword evidence="4" id="KW-1133">Transmembrane helix</keyword>
<proteinExistence type="predicted"/>
<keyword evidence="6" id="KW-0472">Membrane</keyword>
<dbReference type="SUPFAM" id="SSF81383">
    <property type="entry name" value="F-box domain"/>
    <property type="match status" value="1"/>
</dbReference>
<dbReference type="GO" id="GO:0005221">
    <property type="term" value="F:intracellularly cyclic nucleotide-activated monoatomic cation channel activity"/>
    <property type="evidence" value="ECO:0007669"/>
    <property type="project" value="InterPro"/>
</dbReference>
<dbReference type="OMA" id="RMKSVWD"/>
<dbReference type="InterPro" id="IPR036047">
    <property type="entry name" value="F-box-like_dom_sf"/>
</dbReference>
<feature type="domain" description="F-box" evidence="11">
    <location>
        <begin position="429"/>
        <end position="476"/>
    </location>
</feature>
<dbReference type="InterPro" id="IPR018490">
    <property type="entry name" value="cNMP-bd_dom_sf"/>
</dbReference>
<dbReference type="PROSITE" id="PS00889">
    <property type="entry name" value="CNMP_BINDING_2"/>
    <property type="match status" value="2"/>
</dbReference>
<keyword evidence="5" id="KW-0406">Ion transport</keyword>
<comment type="subcellular location">
    <subcellularLocation>
        <location evidence="1">Membrane</location>
        <topology evidence="1">Multi-pass membrane protein</topology>
    </subcellularLocation>
</comment>
<gene>
    <name evidence="12" type="ORF">BCR43DRAFT_446518</name>
</gene>
<dbReference type="PROSITE" id="PS50042">
    <property type="entry name" value="CNMP_BINDING_3"/>
    <property type="match status" value="2"/>
</dbReference>
<dbReference type="EMBL" id="MCGN01000011">
    <property type="protein sequence ID" value="ORY91386.1"/>
    <property type="molecule type" value="Genomic_DNA"/>
</dbReference>
<evidence type="ECO:0000256" key="7">
    <source>
        <dbReference type="ARBA" id="ARBA00023286"/>
    </source>
</evidence>
<evidence type="ECO:0000256" key="9">
    <source>
        <dbReference type="SAM" id="MobiDB-lite"/>
    </source>
</evidence>
<feature type="non-terminal residue" evidence="12">
    <location>
        <position position="520"/>
    </location>
</feature>
<dbReference type="InterPro" id="IPR050866">
    <property type="entry name" value="CNG_cation_channel"/>
</dbReference>
<feature type="region of interest" description="Disordered" evidence="9">
    <location>
        <begin position="12"/>
        <end position="33"/>
    </location>
</feature>
<evidence type="ECO:0000256" key="5">
    <source>
        <dbReference type="ARBA" id="ARBA00023065"/>
    </source>
</evidence>
<dbReference type="OrthoDB" id="421226at2759"/>
<dbReference type="Proteomes" id="UP000242180">
    <property type="component" value="Unassembled WGS sequence"/>
</dbReference>
<dbReference type="InterPro" id="IPR000595">
    <property type="entry name" value="cNMP-bd_dom"/>
</dbReference>
<feature type="domain" description="Cyclic nucleotide-binding" evidence="10">
    <location>
        <begin position="199"/>
        <end position="303"/>
    </location>
</feature>
<evidence type="ECO:0000259" key="11">
    <source>
        <dbReference type="PROSITE" id="PS50181"/>
    </source>
</evidence>
<name>A0A1X2H1U9_SYNRA</name>
<comment type="caution">
    <text evidence="12">The sequence shown here is derived from an EMBL/GenBank/DDBJ whole genome shotgun (WGS) entry which is preliminary data.</text>
</comment>
<dbReference type="InterPro" id="IPR001810">
    <property type="entry name" value="F-box_dom"/>
</dbReference>
<dbReference type="Pfam" id="PF00646">
    <property type="entry name" value="F-box"/>
    <property type="match status" value="1"/>
</dbReference>
<dbReference type="PANTHER" id="PTHR45638">
    <property type="entry name" value="CYCLIC NUCLEOTIDE-GATED CATION CHANNEL SUBUNIT A"/>
    <property type="match status" value="1"/>
</dbReference>
<organism evidence="12 13">
    <name type="scientific">Syncephalastrum racemosum</name>
    <name type="common">Filamentous fungus</name>
    <dbReference type="NCBI Taxonomy" id="13706"/>
    <lineage>
        <taxon>Eukaryota</taxon>
        <taxon>Fungi</taxon>
        <taxon>Fungi incertae sedis</taxon>
        <taxon>Mucoromycota</taxon>
        <taxon>Mucoromycotina</taxon>
        <taxon>Mucoromycetes</taxon>
        <taxon>Mucorales</taxon>
        <taxon>Syncephalastraceae</taxon>
        <taxon>Syncephalastrum</taxon>
    </lineage>
</organism>
<dbReference type="PROSITE" id="PS00888">
    <property type="entry name" value="CNMP_BINDING_1"/>
    <property type="match status" value="2"/>
</dbReference>
<evidence type="ECO:0000256" key="2">
    <source>
        <dbReference type="ARBA" id="ARBA00022448"/>
    </source>
</evidence>
<evidence type="ECO:0000256" key="3">
    <source>
        <dbReference type="ARBA" id="ARBA00022692"/>
    </source>
</evidence>
<accession>A0A1X2H1U9</accession>
<evidence type="ECO:0000256" key="8">
    <source>
        <dbReference type="ARBA" id="ARBA00023303"/>
    </source>
</evidence>
<evidence type="ECO:0000313" key="13">
    <source>
        <dbReference type="Proteomes" id="UP000242180"/>
    </source>
</evidence>
<dbReference type="SMART" id="SM00100">
    <property type="entry name" value="cNMP"/>
    <property type="match status" value="2"/>
</dbReference>
<dbReference type="GO" id="GO:0016020">
    <property type="term" value="C:membrane"/>
    <property type="evidence" value="ECO:0007669"/>
    <property type="project" value="UniProtKB-SubCell"/>
</dbReference>
<dbReference type="CDD" id="cd00038">
    <property type="entry name" value="CAP_ED"/>
    <property type="match status" value="2"/>
</dbReference>
<dbReference type="SUPFAM" id="SSF51206">
    <property type="entry name" value="cAMP-binding domain-like"/>
    <property type="match status" value="2"/>
</dbReference>
<dbReference type="STRING" id="13706.A0A1X2H1U9"/>
<keyword evidence="13" id="KW-1185">Reference proteome</keyword>
<dbReference type="InParanoid" id="A0A1X2H1U9"/>
<dbReference type="PANTHER" id="PTHR45638:SF11">
    <property type="entry name" value="CYCLIC NUCLEOTIDE-GATED CATION CHANNEL SUBUNIT A"/>
    <property type="match status" value="1"/>
</dbReference>
<feature type="domain" description="Cyclic nucleotide-binding" evidence="10">
    <location>
        <begin position="51"/>
        <end position="151"/>
    </location>
</feature>
<dbReference type="InterPro" id="IPR018488">
    <property type="entry name" value="cNMP-bd_CS"/>
</dbReference>
<dbReference type="GO" id="GO:0044877">
    <property type="term" value="F:protein-containing complex binding"/>
    <property type="evidence" value="ECO:0007669"/>
    <property type="project" value="TreeGrafter"/>
</dbReference>
<evidence type="ECO:0000313" key="12">
    <source>
        <dbReference type="EMBL" id="ORY91386.1"/>
    </source>
</evidence>
<keyword evidence="3" id="KW-0812">Transmembrane</keyword>
<feature type="region of interest" description="Disordered" evidence="9">
    <location>
        <begin position="357"/>
        <end position="383"/>
    </location>
</feature>
<protein>
    <submittedName>
        <fullName evidence="12">Cyclic nucleotide-binding-like protein</fullName>
    </submittedName>
</protein>
<keyword evidence="8" id="KW-0407">Ion channel</keyword>
<keyword evidence="2" id="KW-0813">Transport</keyword>
<evidence type="ECO:0000259" key="10">
    <source>
        <dbReference type="PROSITE" id="PS50042"/>
    </source>
</evidence>
<feature type="compositionally biased region" description="Polar residues" evidence="9">
    <location>
        <begin position="357"/>
        <end position="375"/>
    </location>
</feature>